<name>A0A162PUL2_9CRUS</name>
<comment type="caution">
    <text evidence="1">The sequence shown here is derived from an EMBL/GenBank/DDBJ whole genome shotgun (WGS) entry which is preliminary data.</text>
</comment>
<reference evidence="1 2" key="1">
    <citation type="submission" date="2016-03" db="EMBL/GenBank/DDBJ databases">
        <title>EvidentialGene: Evidence-directed Construction of Genes on Genomes.</title>
        <authorList>
            <person name="Gilbert D.G."/>
            <person name="Choi J.-H."/>
            <person name="Mockaitis K."/>
            <person name="Colbourne J."/>
            <person name="Pfrender M."/>
        </authorList>
    </citation>
    <scope>NUCLEOTIDE SEQUENCE [LARGE SCALE GENOMIC DNA]</scope>
    <source>
        <strain evidence="1 2">Xinb3</strain>
        <tissue evidence="1">Complete organism</tissue>
    </source>
</reference>
<evidence type="ECO:0000313" key="1">
    <source>
        <dbReference type="EMBL" id="KZS19166.1"/>
    </source>
</evidence>
<proteinExistence type="predicted"/>
<evidence type="ECO:0000313" key="2">
    <source>
        <dbReference type="Proteomes" id="UP000076858"/>
    </source>
</evidence>
<organism evidence="1 2">
    <name type="scientific">Daphnia magna</name>
    <dbReference type="NCBI Taxonomy" id="35525"/>
    <lineage>
        <taxon>Eukaryota</taxon>
        <taxon>Metazoa</taxon>
        <taxon>Ecdysozoa</taxon>
        <taxon>Arthropoda</taxon>
        <taxon>Crustacea</taxon>
        <taxon>Branchiopoda</taxon>
        <taxon>Diplostraca</taxon>
        <taxon>Cladocera</taxon>
        <taxon>Anomopoda</taxon>
        <taxon>Daphniidae</taxon>
        <taxon>Daphnia</taxon>
    </lineage>
</organism>
<dbReference type="AlphaFoldDB" id="A0A162PUL2"/>
<gene>
    <name evidence="1" type="ORF">APZ42_014524</name>
</gene>
<dbReference type="EMBL" id="LRGB01000443">
    <property type="protein sequence ID" value="KZS19166.1"/>
    <property type="molecule type" value="Genomic_DNA"/>
</dbReference>
<protein>
    <submittedName>
        <fullName evidence="1">Uncharacterized protein</fullName>
    </submittedName>
</protein>
<dbReference type="Proteomes" id="UP000076858">
    <property type="component" value="Unassembled WGS sequence"/>
</dbReference>
<accession>A0A162PUL2</accession>
<keyword evidence="2" id="KW-1185">Reference proteome</keyword>
<sequence length="59" mass="6606">MREYSSFCPSIGRQISMQRDVLNEFFPRTALLPTSIPALRVLHVQPTVSQESKASGDIV</sequence>